<dbReference type="RefSeq" id="WP_025250965.1">
    <property type="nucleotide sequence ID" value="NZ_CP006934.1"/>
</dbReference>
<evidence type="ECO:0000313" key="1">
    <source>
        <dbReference type="EMBL" id="AHI53826.1"/>
    </source>
</evidence>
<dbReference type="PATRIC" id="fig|1276257.3.peg.428"/>
<dbReference type="STRING" id="1276257.SSABA_v1c04170"/>
<protein>
    <submittedName>
        <fullName evidence="1">Uncharacterized protein</fullName>
    </submittedName>
</protein>
<reference evidence="1 2" key="1">
    <citation type="journal article" date="2014" name="Genome Biol. Evol.">
        <title>Molecular evolution of the substrate utilization strategies and putative virulence factors in mosquito-associated Spiroplasma species.</title>
        <authorList>
            <person name="Chang T.H."/>
            <person name="Lo W.S."/>
            <person name="Ku C."/>
            <person name="Chen L.L."/>
            <person name="Kuo C.H."/>
        </authorList>
    </citation>
    <scope>NUCLEOTIDE SEQUENCE [LARGE SCALE GENOMIC DNA]</scope>
    <source>
        <strain evidence="1">Ar-1343</strain>
    </source>
</reference>
<dbReference type="AlphaFoldDB" id="W6AA10"/>
<name>W6AA10_9MOLU</name>
<organism evidence="1 2">
    <name type="scientific">Spiroplasma sabaudiense Ar-1343</name>
    <dbReference type="NCBI Taxonomy" id="1276257"/>
    <lineage>
        <taxon>Bacteria</taxon>
        <taxon>Bacillati</taxon>
        <taxon>Mycoplasmatota</taxon>
        <taxon>Mollicutes</taxon>
        <taxon>Entomoplasmatales</taxon>
        <taxon>Spiroplasmataceae</taxon>
        <taxon>Spiroplasma</taxon>
    </lineage>
</organism>
<keyword evidence="2" id="KW-1185">Reference proteome</keyword>
<accession>W6AA10</accession>
<dbReference type="HOGENOM" id="CLU_949660_0_0_14"/>
<sequence>MNLLEILQKIKLLKKIDFFCQISLENFEKLTLVFKWKDNPTEVEEFKNLLIDLNIIYLNNDDDDELWKYLEINNFKKFLIGILRDDYEQFIHKEIIINSIEKKYDSSLEKTTVTENFDLSLDCDKRLEDIFDREIDRVESMEWLSNSNSEMKDENKIVGEALWKIENNFVEIAIIPEYMNLIYIENFEQLIEFVKGYVWTIYPYFNLEELMYFMNYNVFLYDNKEKIKKLKKCLANWARKNDLILIDENCFSNISFDSEYNYINNQKTHAGSFSCSRLNKIRKAFTQGDYLWS</sequence>
<dbReference type="EMBL" id="CP006934">
    <property type="protein sequence ID" value="AHI53826.1"/>
    <property type="molecule type" value="Genomic_DNA"/>
</dbReference>
<gene>
    <name evidence="1" type="ORF">SSABA_v1c04170</name>
</gene>
<dbReference type="KEGG" id="ssab:SSABA_v1c04170"/>
<dbReference type="Proteomes" id="UP000019265">
    <property type="component" value="Chromosome"/>
</dbReference>
<proteinExistence type="predicted"/>
<evidence type="ECO:0000313" key="2">
    <source>
        <dbReference type="Proteomes" id="UP000019265"/>
    </source>
</evidence>